<dbReference type="STRING" id="1817832.A3J48_02450"/>
<organism evidence="2 3">
    <name type="scientific">Candidatus Doudnabacteria bacterium RIFCSPHIGHO2_02_FULL_46_11</name>
    <dbReference type="NCBI Taxonomy" id="1817832"/>
    <lineage>
        <taxon>Bacteria</taxon>
        <taxon>Candidatus Doudnaibacteriota</taxon>
    </lineage>
</organism>
<dbReference type="AlphaFoldDB" id="A0A1F5P903"/>
<evidence type="ECO:0000256" key="1">
    <source>
        <dbReference type="SAM" id="MobiDB-lite"/>
    </source>
</evidence>
<feature type="region of interest" description="Disordered" evidence="1">
    <location>
        <begin position="1"/>
        <end position="28"/>
    </location>
</feature>
<name>A0A1F5P903_9BACT</name>
<proteinExistence type="predicted"/>
<dbReference type="Proteomes" id="UP000176786">
    <property type="component" value="Unassembled WGS sequence"/>
</dbReference>
<evidence type="ECO:0000313" key="3">
    <source>
        <dbReference type="Proteomes" id="UP000176786"/>
    </source>
</evidence>
<evidence type="ECO:0000313" key="2">
    <source>
        <dbReference type="EMBL" id="OGE86335.1"/>
    </source>
</evidence>
<sequence length="442" mass="50634">MRRLNEPSHILGHLDSGPVRGPVNPEEPYKKVDAASQEYKESQELSSEILKDQHGLEVFGGRLFERVSRLDSSLAIAEQIQAGNPAYSLIRAEREELDKSIESDKIYLSEDIQEMRDVITDLSKDQTKSVFVKKLFEEIFTNSALLLILKNEKIVSSDDKEQAYGEFIQNFSLISLEALVAIAGNHLDIFNKKSAEFNKVIATFVPQLRAYLSQAIEKGVLPLEPEVLPRLDSLSIKMRDPLLSAFEEINGEFRIWANEIVISEYTVGDLKSNIVHEIFHALSGRTIVGRNLTFEDIRIGEFEMLDANHQRIGLRFVPMEPNSPALAEKYTPRFRWLNEALTDYLMQRVLGANASMSYNSEIRLFRLLAEKAQIPENLFVEAYFENYKTDVPRDERIPKWKELWERLNKAFGSGFMVRLDQLVEESGIEEAIKEVEENFLPS</sequence>
<dbReference type="EMBL" id="MFES01000003">
    <property type="protein sequence ID" value="OGE86335.1"/>
    <property type="molecule type" value="Genomic_DNA"/>
</dbReference>
<protein>
    <submittedName>
        <fullName evidence="2">Uncharacterized protein</fullName>
    </submittedName>
</protein>
<gene>
    <name evidence="2" type="ORF">A3J48_02450</name>
</gene>
<accession>A0A1F5P903</accession>
<reference evidence="2 3" key="1">
    <citation type="journal article" date="2016" name="Nat. Commun.">
        <title>Thousands of microbial genomes shed light on interconnected biogeochemical processes in an aquifer system.</title>
        <authorList>
            <person name="Anantharaman K."/>
            <person name="Brown C.T."/>
            <person name="Hug L.A."/>
            <person name="Sharon I."/>
            <person name="Castelle C.J."/>
            <person name="Probst A.J."/>
            <person name="Thomas B.C."/>
            <person name="Singh A."/>
            <person name="Wilkins M.J."/>
            <person name="Karaoz U."/>
            <person name="Brodie E.L."/>
            <person name="Williams K.H."/>
            <person name="Hubbard S.S."/>
            <person name="Banfield J.F."/>
        </authorList>
    </citation>
    <scope>NUCLEOTIDE SEQUENCE [LARGE SCALE GENOMIC DNA]</scope>
</reference>
<comment type="caution">
    <text evidence="2">The sequence shown here is derived from an EMBL/GenBank/DDBJ whole genome shotgun (WGS) entry which is preliminary data.</text>
</comment>